<evidence type="ECO:0000313" key="1">
    <source>
        <dbReference type="EMBL" id="TPR08525.1"/>
    </source>
</evidence>
<comment type="caution">
    <text evidence="1">The sequence shown here is derived from an EMBL/GenBank/DDBJ whole genome shotgun (WGS) entry which is preliminary data.</text>
</comment>
<organism evidence="1 2">
    <name type="scientific">Aspergillus niger</name>
    <dbReference type="NCBI Taxonomy" id="5061"/>
    <lineage>
        <taxon>Eukaryota</taxon>
        <taxon>Fungi</taxon>
        <taxon>Dikarya</taxon>
        <taxon>Ascomycota</taxon>
        <taxon>Pezizomycotina</taxon>
        <taxon>Eurotiomycetes</taxon>
        <taxon>Eurotiomycetidae</taxon>
        <taxon>Eurotiales</taxon>
        <taxon>Aspergillaceae</taxon>
        <taxon>Aspergillus</taxon>
        <taxon>Aspergillus subgen. Circumdati</taxon>
    </lineage>
</organism>
<dbReference type="Proteomes" id="UP000197666">
    <property type="component" value="Unassembled WGS sequence"/>
</dbReference>
<dbReference type="AlphaFoldDB" id="A0A254TQJ5"/>
<dbReference type="VEuPathDB" id="FungiDB:M747DRAFT_363369"/>
<gene>
    <name evidence="1" type="ORF">CAN33_004620</name>
</gene>
<reference evidence="2" key="1">
    <citation type="submission" date="2018-10" db="EMBL/GenBank/DDBJ databases">
        <title>FDA dAtabase for Regulatory Grade micrObial Sequences (FDA-ARGOS): Supporting development and validation of Infectious Disease Dx tests.</title>
        <authorList>
            <person name="Kerrigan L."/>
            <person name="Tallon L."/>
            <person name="Sadzewicz L."/>
            <person name="Sengamalay N."/>
            <person name="Ott S."/>
            <person name="Godinez A."/>
            <person name="Nagaraj S."/>
            <person name="Vavikolanu K."/>
            <person name="Nadendla S."/>
            <person name="George J."/>
            <person name="Sichtig H."/>
        </authorList>
    </citation>
    <scope>NUCLEOTIDE SEQUENCE [LARGE SCALE GENOMIC DNA]</scope>
    <source>
        <strain evidence="2">FDAARGOS_311</strain>
    </source>
</reference>
<dbReference type="VEuPathDB" id="FungiDB:ASPNIDRAFT2_1136121"/>
<sequence length="180" mass="20447">MYAPTSSTPAPDHGYIGLLSRTLQEQWVQRFDRHGYVDEAGFEEGDLRSVIIKDHSYLSFTGRLIKYEILVVTSTAYRCPVFLAVSGPEEADKDDLMGLIRDLFRRGEYCPGAGWPKFGAVLRGHNITVVQYEQDDTLSIFGENRRERNILHGIGAILGDLVPYLPIADRTLDNPYLRRR</sequence>
<protein>
    <submittedName>
        <fullName evidence="1">Uncharacterized protein</fullName>
    </submittedName>
</protein>
<accession>A0A254TQJ5</accession>
<name>A0A254TQJ5_ASPNG</name>
<dbReference type="OrthoDB" id="4378493at2759"/>
<evidence type="ECO:0000313" key="2">
    <source>
        <dbReference type="Proteomes" id="UP000197666"/>
    </source>
</evidence>
<dbReference type="EMBL" id="NKJJ02000003">
    <property type="protein sequence ID" value="TPR08525.1"/>
    <property type="molecule type" value="Genomic_DNA"/>
</dbReference>
<proteinExistence type="predicted"/>
<dbReference type="VEuPathDB" id="FungiDB:ATCC64974_52050"/>